<organism evidence="1 2">
    <name type="scientific">Actinokineospora alba</name>
    <dbReference type="NCBI Taxonomy" id="504798"/>
    <lineage>
        <taxon>Bacteria</taxon>
        <taxon>Bacillati</taxon>
        <taxon>Actinomycetota</taxon>
        <taxon>Actinomycetes</taxon>
        <taxon>Pseudonocardiales</taxon>
        <taxon>Pseudonocardiaceae</taxon>
        <taxon>Actinokineospora</taxon>
    </lineage>
</organism>
<dbReference type="RefSeq" id="WP_091368662.1">
    <property type="nucleotide sequence ID" value="NZ_FNDV01000003.1"/>
</dbReference>
<dbReference type="Proteomes" id="UP000199651">
    <property type="component" value="Unassembled WGS sequence"/>
</dbReference>
<proteinExistence type="predicted"/>
<dbReference type="EMBL" id="FNJB01000001">
    <property type="protein sequence ID" value="SDN90708.1"/>
    <property type="molecule type" value="Genomic_DNA"/>
</dbReference>
<keyword evidence="2" id="KW-1185">Reference proteome</keyword>
<sequence>MLTQLGELLCAVREWDAAQQDGNTAWQTTMRALMIECEFRDPDASLVESYVDAVVVARKIAWAARLYSLGGPQADTPSEVAGHLTAAADLACDSVADIVRHMDIGDRSSVGGAQNLLVSTAETAKLETLARVARRRVSQAMFSAFKALSGSPDQLATLTAAYQSFTAAVDATFTRTLEDNRVFENAVESLVPAVQRLSHHEVIDCVYLMTATPSRVLHSITRAQLIDDARSQIAHLVGETHNAFDRMLLVARRYADARRARTSEYAHAATAFISIIDS</sequence>
<protein>
    <submittedName>
        <fullName evidence="1">Uncharacterized protein</fullName>
    </submittedName>
</protein>
<evidence type="ECO:0000313" key="1">
    <source>
        <dbReference type="EMBL" id="SDN90708.1"/>
    </source>
</evidence>
<name>A0A1H0F7Q7_9PSEU</name>
<dbReference type="STRING" id="504798.SAMN05421871_103604"/>
<evidence type="ECO:0000313" key="2">
    <source>
        <dbReference type="Proteomes" id="UP000199651"/>
    </source>
</evidence>
<reference evidence="2" key="1">
    <citation type="submission" date="2016-10" db="EMBL/GenBank/DDBJ databases">
        <authorList>
            <person name="Varghese N."/>
            <person name="Submissions S."/>
        </authorList>
    </citation>
    <scope>NUCLEOTIDE SEQUENCE [LARGE SCALE GENOMIC DNA]</scope>
    <source>
        <strain evidence="2">IBRC-M 10655</strain>
    </source>
</reference>
<gene>
    <name evidence="1" type="ORF">SAMN05192558_101266</name>
</gene>
<accession>A0A1H0F7Q7</accession>
<dbReference type="AlphaFoldDB" id="A0A1H0F7Q7"/>